<dbReference type="PANTHER" id="PTHR46553:SF3">
    <property type="entry name" value="ADENINE NUCLEOTIDE ALPHA HYDROLASES-LIKE SUPERFAMILY PROTEIN"/>
    <property type="match status" value="1"/>
</dbReference>
<comment type="similarity">
    <text evidence="1">Belongs to the universal stress protein A family.</text>
</comment>
<dbReference type="Gene3D" id="3.40.50.620">
    <property type="entry name" value="HUPs"/>
    <property type="match status" value="1"/>
</dbReference>
<dbReference type="EMBL" id="JACHMI010000001">
    <property type="protein sequence ID" value="MBB6550156.1"/>
    <property type="molecule type" value="Genomic_DNA"/>
</dbReference>
<evidence type="ECO:0000259" key="2">
    <source>
        <dbReference type="Pfam" id="PF00582"/>
    </source>
</evidence>
<accession>A0A7X0U015</accession>
<dbReference type="InterPro" id="IPR006016">
    <property type="entry name" value="UspA"/>
</dbReference>
<dbReference type="InterPro" id="IPR014729">
    <property type="entry name" value="Rossmann-like_a/b/a_fold"/>
</dbReference>
<gene>
    <name evidence="3" type="ORF">HD593_004951</name>
</gene>
<keyword evidence="4" id="KW-1185">Reference proteome</keyword>
<dbReference type="AlphaFoldDB" id="A0A7X0U015"/>
<comment type="caution">
    <text evidence="3">The sequence shown here is derived from an EMBL/GenBank/DDBJ whole genome shotgun (WGS) entry which is preliminary data.</text>
</comment>
<sequence length="189" mass="20110">MSPVIVGVDDSEASLRAVEWAAGEAVRRRLPLEIVHGFYWPRLGVPLGPALGAPVGQGGLRHAAERILATALDRAQAVAPGLDVTTRMMEHAPASALLQRSHHAEVLVVGSRGLGKIGGLLLESVGAELAARTANVVTFAHVSVGTTDSPRSRSPERNSPVAPARHWCAPRIRRRCLWSVPTTIPRSAR</sequence>
<evidence type="ECO:0000313" key="3">
    <source>
        <dbReference type="EMBL" id="MBB6550156.1"/>
    </source>
</evidence>
<name>A0A7X0U015_9ACTN</name>
<dbReference type="SUPFAM" id="SSF52402">
    <property type="entry name" value="Adenine nucleotide alpha hydrolases-like"/>
    <property type="match status" value="1"/>
</dbReference>
<proteinExistence type="inferred from homology"/>
<organism evidence="3 4">
    <name type="scientific">Nonomuraea rubra</name>
    <dbReference type="NCBI Taxonomy" id="46180"/>
    <lineage>
        <taxon>Bacteria</taxon>
        <taxon>Bacillati</taxon>
        <taxon>Actinomycetota</taxon>
        <taxon>Actinomycetes</taxon>
        <taxon>Streptosporangiales</taxon>
        <taxon>Streptosporangiaceae</taxon>
        <taxon>Nonomuraea</taxon>
    </lineage>
</organism>
<dbReference type="PANTHER" id="PTHR46553">
    <property type="entry name" value="ADENINE NUCLEOTIDE ALPHA HYDROLASES-LIKE SUPERFAMILY PROTEIN"/>
    <property type="match status" value="1"/>
</dbReference>
<protein>
    <submittedName>
        <fullName evidence="3">Nucleotide-binding universal stress UspA family protein</fullName>
    </submittedName>
</protein>
<feature type="domain" description="UspA" evidence="2">
    <location>
        <begin position="3"/>
        <end position="133"/>
    </location>
</feature>
<evidence type="ECO:0000313" key="4">
    <source>
        <dbReference type="Proteomes" id="UP000565579"/>
    </source>
</evidence>
<dbReference type="PRINTS" id="PR01438">
    <property type="entry name" value="UNVRSLSTRESS"/>
</dbReference>
<dbReference type="Pfam" id="PF00582">
    <property type="entry name" value="Usp"/>
    <property type="match status" value="1"/>
</dbReference>
<dbReference type="Proteomes" id="UP000565579">
    <property type="component" value="Unassembled WGS sequence"/>
</dbReference>
<dbReference type="InterPro" id="IPR006015">
    <property type="entry name" value="Universal_stress_UspA"/>
</dbReference>
<reference evidence="3 4" key="1">
    <citation type="submission" date="2020-08" db="EMBL/GenBank/DDBJ databases">
        <title>Sequencing the genomes of 1000 actinobacteria strains.</title>
        <authorList>
            <person name="Klenk H.-P."/>
        </authorList>
    </citation>
    <scope>NUCLEOTIDE SEQUENCE [LARGE SCALE GENOMIC DNA]</scope>
    <source>
        <strain evidence="3 4">DSM 43768</strain>
    </source>
</reference>
<evidence type="ECO:0000256" key="1">
    <source>
        <dbReference type="ARBA" id="ARBA00008791"/>
    </source>
</evidence>